<organism evidence="2 3">
    <name type="scientific">Methylobacterium hispanicum</name>
    <dbReference type="NCBI Taxonomy" id="270350"/>
    <lineage>
        <taxon>Bacteria</taxon>
        <taxon>Pseudomonadati</taxon>
        <taxon>Pseudomonadota</taxon>
        <taxon>Alphaproteobacteria</taxon>
        <taxon>Hyphomicrobiales</taxon>
        <taxon>Methylobacteriaceae</taxon>
        <taxon>Methylobacterium</taxon>
    </lineage>
</organism>
<evidence type="ECO:0000313" key="2">
    <source>
        <dbReference type="EMBL" id="GJD87806.1"/>
    </source>
</evidence>
<protein>
    <submittedName>
        <fullName evidence="2">Uncharacterized protein</fullName>
    </submittedName>
</protein>
<accession>A0AAV4ZIZ8</accession>
<gene>
    <name evidence="2" type="ORF">BHAOGJBA_1311</name>
</gene>
<reference evidence="2" key="1">
    <citation type="journal article" date="2016" name="Front. Microbiol.">
        <title>Genome Sequence of the Piezophilic, Mesophilic Sulfate-Reducing Bacterium Desulfovibrio indicus J2T.</title>
        <authorList>
            <person name="Cao J."/>
            <person name="Maignien L."/>
            <person name="Shao Z."/>
            <person name="Alain K."/>
            <person name="Jebbar M."/>
        </authorList>
    </citation>
    <scope>NUCLEOTIDE SEQUENCE</scope>
    <source>
        <strain evidence="2">DSM 16372</strain>
    </source>
</reference>
<sequence length="83" mass="8935">MCVGRTTTPSTRGYRIRAVPERFRGHALLSPVNDNRVRAIVSLPHPPDTGLAAAWRLVLATGTVGLVAAALCLFGLMEGERPR</sequence>
<dbReference type="Proteomes" id="UP001055247">
    <property type="component" value="Unassembled WGS sequence"/>
</dbReference>
<evidence type="ECO:0000313" key="3">
    <source>
        <dbReference type="Proteomes" id="UP001055247"/>
    </source>
</evidence>
<comment type="caution">
    <text evidence="2">The sequence shown here is derived from an EMBL/GenBank/DDBJ whole genome shotgun (WGS) entry which is preliminary data.</text>
</comment>
<proteinExistence type="predicted"/>
<keyword evidence="1" id="KW-1133">Transmembrane helix</keyword>
<evidence type="ECO:0000256" key="1">
    <source>
        <dbReference type="SAM" id="Phobius"/>
    </source>
</evidence>
<keyword evidence="1" id="KW-0472">Membrane</keyword>
<reference evidence="2" key="2">
    <citation type="submission" date="2021-08" db="EMBL/GenBank/DDBJ databases">
        <authorList>
            <person name="Tani A."/>
            <person name="Ola A."/>
            <person name="Ogura Y."/>
            <person name="Katsura K."/>
            <person name="Hayashi T."/>
        </authorList>
    </citation>
    <scope>NUCLEOTIDE SEQUENCE</scope>
    <source>
        <strain evidence="2">DSM 16372</strain>
    </source>
</reference>
<dbReference type="AlphaFoldDB" id="A0AAV4ZIZ8"/>
<feature type="transmembrane region" description="Helical" evidence="1">
    <location>
        <begin position="53"/>
        <end position="77"/>
    </location>
</feature>
<dbReference type="EMBL" id="BPQO01000004">
    <property type="protein sequence ID" value="GJD87806.1"/>
    <property type="molecule type" value="Genomic_DNA"/>
</dbReference>
<keyword evidence="3" id="KW-1185">Reference proteome</keyword>
<keyword evidence="1" id="KW-0812">Transmembrane</keyword>
<name>A0AAV4ZIZ8_9HYPH</name>